<reference evidence="2 3" key="1">
    <citation type="journal article" date="2024" name="BMC Genomics">
        <title>Genome assembly of redclaw crayfish (Cherax quadricarinatus) provides insights into its immune adaptation and hypoxia tolerance.</title>
        <authorList>
            <person name="Liu Z."/>
            <person name="Zheng J."/>
            <person name="Li H."/>
            <person name="Fang K."/>
            <person name="Wang S."/>
            <person name="He J."/>
            <person name="Zhou D."/>
            <person name="Weng S."/>
            <person name="Chi M."/>
            <person name="Gu Z."/>
            <person name="He J."/>
            <person name="Li F."/>
            <person name="Wang M."/>
        </authorList>
    </citation>
    <scope>NUCLEOTIDE SEQUENCE [LARGE SCALE GENOMIC DNA]</scope>
    <source>
        <strain evidence="2">ZL_2023a</strain>
    </source>
</reference>
<organism evidence="2 3">
    <name type="scientific">Cherax quadricarinatus</name>
    <name type="common">Australian red claw crayfish</name>
    <dbReference type="NCBI Taxonomy" id="27406"/>
    <lineage>
        <taxon>Eukaryota</taxon>
        <taxon>Metazoa</taxon>
        <taxon>Ecdysozoa</taxon>
        <taxon>Arthropoda</taxon>
        <taxon>Crustacea</taxon>
        <taxon>Multicrustacea</taxon>
        <taxon>Malacostraca</taxon>
        <taxon>Eumalacostraca</taxon>
        <taxon>Eucarida</taxon>
        <taxon>Decapoda</taxon>
        <taxon>Pleocyemata</taxon>
        <taxon>Astacidea</taxon>
        <taxon>Parastacoidea</taxon>
        <taxon>Parastacidae</taxon>
        <taxon>Cherax</taxon>
    </lineage>
</organism>
<keyword evidence="3" id="KW-1185">Reference proteome</keyword>
<name>A0AAW0XD37_CHEQU</name>
<sequence length="320" mass="35205">GHNEGEKCISVGSSFPWCPNKELLTQCSDHLCDLKSYSNYEHCNRNLKHETNKDKTYEPSVQKVLAEAPVSIEYKGQDQASNSSESSGISNCSGKLTAKSNVTSKECKGITTTSSSTLASVSEKYSAYGKSEEIITKAQDMLKTGMRHIDNSVDNNSTSGPFSSGYLVSAVKAALDSQGMLHSVPFNPALPFPLATCLEKGCNCEETCRWLACVLYWCHQLLSPAVEPHQSFYTLFLAQLCVTAVAWQCATPGVTIKFTCRSFVLEITVLFAAPANRLSTLTVRNVTSVHHLVKECVQIVVHASYSNFWKCSNVEERDIW</sequence>
<feature type="non-terminal residue" evidence="2">
    <location>
        <position position="1"/>
    </location>
</feature>
<proteinExistence type="predicted"/>
<evidence type="ECO:0000313" key="2">
    <source>
        <dbReference type="EMBL" id="KAK8737502.1"/>
    </source>
</evidence>
<feature type="region of interest" description="Disordered" evidence="1">
    <location>
        <begin position="75"/>
        <end position="94"/>
    </location>
</feature>
<evidence type="ECO:0000313" key="3">
    <source>
        <dbReference type="Proteomes" id="UP001445076"/>
    </source>
</evidence>
<dbReference type="AlphaFoldDB" id="A0AAW0XD37"/>
<evidence type="ECO:0000256" key="1">
    <source>
        <dbReference type="SAM" id="MobiDB-lite"/>
    </source>
</evidence>
<feature type="compositionally biased region" description="Low complexity" evidence="1">
    <location>
        <begin position="81"/>
        <end position="94"/>
    </location>
</feature>
<comment type="caution">
    <text evidence="2">The sequence shown here is derived from an EMBL/GenBank/DDBJ whole genome shotgun (WGS) entry which is preliminary data.</text>
</comment>
<accession>A0AAW0XD37</accession>
<dbReference type="EMBL" id="JARKIK010000042">
    <property type="protein sequence ID" value="KAK8737502.1"/>
    <property type="molecule type" value="Genomic_DNA"/>
</dbReference>
<gene>
    <name evidence="2" type="ORF">OTU49_004528</name>
</gene>
<dbReference type="Proteomes" id="UP001445076">
    <property type="component" value="Unassembled WGS sequence"/>
</dbReference>
<protein>
    <submittedName>
        <fullName evidence="2">Uncharacterized protein</fullName>
    </submittedName>
</protein>